<sequence>MSEEKYALPLPLCITEETDELKYANTFSILFAPKCFEKMGLYILCMQKHLSAQYAKGSPQVWMLRQLSVIAKGDQCIMKELCQDTKHGQSRHFDQYSIY</sequence>
<dbReference type="EMBL" id="JAHRIP010041558">
    <property type="protein sequence ID" value="MEQ2297132.1"/>
    <property type="molecule type" value="Genomic_DNA"/>
</dbReference>
<dbReference type="Proteomes" id="UP001469553">
    <property type="component" value="Unassembled WGS sequence"/>
</dbReference>
<name>A0ABV0YTD1_9TELE</name>
<reference evidence="1 2" key="1">
    <citation type="submission" date="2021-06" db="EMBL/GenBank/DDBJ databases">
        <authorList>
            <person name="Palmer J.M."/>
        </authorList>
    </citation>
    <scope>NUCLEOTIDE SEQUENCE [LARGE SCALE GENOMIC DNA]</scope>
    <source>
        <strain evidence="1 2">AS_MEX2019</strain>
        <tissue evidence="1">Muscle</tissue>
    </source>
</reference>
<keyword evidence="2" id="KW-1185">Reference proteome</keyword>
<accession>A0ABV0YTD1</accession>
<evidence type="ECO:0000313" key="1">
    <source>
        <dbReference type="EMBL" id="MEQ2297132.1"/>
    </source>
</evidence>
<proteinExistence type="predicted"/>
<evidence type="ECO:0000313" key="2">
    <source>
        <dbReference type="Proteomes" id="UP001469553"/>
    </source>
</evidence>
<protein>
    <submittedName>
        <fullName evidence="1">Uncharacterized protein</fullName>
    </submittedName>
</protein>
<organism evidence="1 2">
    <name type="scientific">Ameca splendens</name>
    <dbReference type="NCBI Taxonomy" id="208324"/>
    <lineage>
        <taxon>Eukaryota</taxon>
        <taxon>Metazoa</taxon>
        <taxon>Chordata</taxon>
        <taxon>Craniata</taxon>
        <taxon>Vertebrata</taxon>
        <taxon>Euteleostomi</taxon>
        <taxon>Actinopterygii</taxon>
        <taxon>Neopterygii</taxon>
        <taxon>Teleostei</taxon>
        <taxon>Neoteleostei</taxon>
        <taxon>Acanthomorphata</taxon>
        <taxon>Ovalentaria</taxon>
        <taxon>Atherinomorphae</taxon>
        <taxon>Cyprinodontiformes</taxon>
        <taxon>Goodeidae</taxon>
        <taxon>Ameca</taxon>
    </lineage>
</organism>
<gene>
    <name evidence="1" type="ORF">AMECASPLE_031539</name>
</gene>
<comment type="caution">
    <text evidence="1">The sequence shown here is derived from an EMBL/GenBank/DDBJ whole genome shotgun (WGS) entry which is preliminary data.</text>
</comment>